<feature type="region of interest" description="Disordered" evidence="3">
    <location>
        <begin position="424"/>
        <end position="498"/>
    </location>
</feature>
<feature type="region of interest" description="Disordered" evidence="3">
    <location>
        <begin position="314"/>
        <end position="356"/>
    </location>
</feature>
<dbReference type="InterPro" id="IPR000719">
    <property type="entry name" value="Prot_kinase_dom"/>
</dbReference>
<evidence type="ECO:0000256" key="1">
    <source>
        <dbReference type="ARBA" id="ARBA00022741"/>
    </source>
</evidence>
<feature type="compositionally biased region" description="Low complexity" evidence="3">
    <location>
        <begin position="424"/>
        <end position="436"/>
    </location>
</feature>
<dbReference type="GO" id="GO:0005737">
    <property type="term" value="C:cytoplasm"/>
    <property type="evidence" value="ECO:0007669"/>
    <property type="project" value="TreeGrafter"/>
</dbReference>
<organism evidence="5 6">
    <name type="scientific">Astrephomene gubernaculifera</name>
    <dbReference type="NCBI Taxonomy" id="47775"/>
    <lineage>
        <taxon>Eukaryota</taxon>
        <taxon>Viridiplantae</taxon>
        <taxon>Chlorophyta</taxon>
        <taxon>core chlorophytes</taxon>
        <taxon>Chlorophyceae</taxon>
        <taxon>CS clade</taxon>
        <taxon>Chlamydomonadales</taxon>
        <taxon>Astrephomenaceae</taxon>
        <taxon>Astrephomene</taxon>
    </lineage>
</organism>
<dbReference type="InterPro" id="IPR011009">
    <property type="entry name" value="Kinase-like_dom_sf"/>
</dbReference>
<name>A0AAD3DPQ9_9CHLO</name>
<keyword evidence="1" id="KW-0547">Nucleotide-binding</keyword>
<dbReference type="CDD" id="cd00180">
    <property type="entry name" value="PKc"/>
    <property type="match status" value="1"/>
</dbReference>
<evidence type="ECO:0000313" key="6">
    <source>
        <dbReference type="Proteomes" id="UP001054857"/>
    </source>
</evidence>
<evidence type="ECO:0000313" key="5">
    <source>
        <dbReference type="EMBL" id="GFR44672.1"/>
    </source>
</evidence>
<feature type="compositionally biased region" description="Low complexity" evidence="3">
    <location>
        <begin position="314"/>
        <end position="323"/>
    </location>
</feature>
<accession>A0AAD3DPQ9</accession>
<dbReference type="Proteomes" id="UP001054857">
    <property type="component" value="Unassembled WGS sequence"/>
</dbReference>
<dbReference type="PANTHER" id="PTHR24346">
    <property type="entry name" value="MAP/MICROTUBULE AFFINITY-REGULATING KINASE"/>
    <property type="match status" value="1"/>
</dbReference>
<evidence type="ECO:0000256" key="2">
    <source>
        <dbReference type="ARBA" id="ARBA00022840"/>
    </source>
</evidence>
<feature type="domain" description="Protein kinase" evidence="4">
    <location>
        <begin position="52"/>
        <end position="413"/>
    </location>
</feature>
<dbReference type="GO" id="GO:0004674">
    <property type="term" value="F:protein serine/threonine kinase activity"/>
    <property type="evidence" value="ECO:0007669"/>
    <property type="project" value="TreeGrafter"/>
</dbReference>
<keyword evidence="2" id="KW-0067">ATP-binding</keyword>
<keyword evidence="6" id="KW-1185">Reference proteome</keyword>
<dbReference type="PROSITE" id="PS50011">
    <property type="entry name" value="PROTEIN_KINASE_DOM"/>
    <property type="match status" value="1"/>
</dbReference>
<gene>
    <name evidence="5" type="ORF">Agub_g5963</name>
</gene>
<dbReference type="GO" id="GO:0005524">
    <property type="term" value="F:ATP binding"/>
    <property type="evidence" value="ECO:0007669"/>
    <property type="project" value="UniProtKB-KW"/>
</dbReference>
<comment type="caution">
    <text evidence="5">The sequence shown here is derived from an EMBL/GenBank/DDBJ whole genome shotgun (WGS) entry which is preliminary data.</text>
</comment>
<evidence type="ECO:0000259" key="4">
    <source>
        <dbReference type="PROSITE" id="PS50011"/>
    </source>
</evidence>
<dbReference type="Gene3D" id="1.10.510.10">
    <property type="entry name" value="Transferase(Phosphotransferase) domain 1"/>
    <property type="match status" value="2"/>
</dbReference>
<feature type="non-terminal residue" evidence="5">
    <location>
        <position position="514"/>
    </location>
</feature>
<evidence type="ECO:0000256" key="3">
    <source>
        <dbReference type="SAM" id="MobiDB-lite"/>
    </source>
</evidence>
<dbReference type="EMBL" id="BMAR01000008">
    <property type="protein sequence ID" value="GFR44672.1"/>
    <property type="molecule type" value="Genomic_DNA"/>
</dbReference>
<dbReference type="PANTHER" id="PTHR24346:SF30">
    <property type="entry name" value="MATERNAL EMBRYONIC LEUCINE ZIPPER KINASE"/>
    <property type="match status" value="1"/>
</dbReference>
<protein>
    <recommendedName>
        <fullName evidence="4">Protein kinase domain-containing protein</fullName>
    </recommendedName>
</protein>
<dbReference type="SMART" id="SM00220">
    <property type="entry name" value="S_TKc"/>
    <property type="match status" value="1"/>
</dbReference>
<dbReference type="GO" id="GO:0035556">
    <property type="term" value="P:intracellular signal transduction"/>
    <property type="evidence" value="ECO:0007669"/>
    <property type="project" value="TreeGrafter"/>
</dbReference>
<proteinExistence type="predicted"/>
<dbReference type="Pfam" id="PF00069">
    <property type="entry name" value="Pkinase"/>
    <property type="match status" value="1"/>
</dbReference>
<feature type="compositionally biased region" description="Low complexity" evidence="3">
    <location>
        <begin position="330"/>
        <end position="352"/>
    </location>
</feature>
<sequence>MPLRWASCLFRPSGAATSSLEVNPAACPVELQEQLVTRGTSCLRPRGSQILYERFDDAGQGAFTPPVLIYLKRMHLSSGLEVCVKRTLITHFIGRAAREARLQVQLQHPHLLPALASVRGRHHYYLVLPAAEGDLWAEVESKRQRGSGYSEEELRDVARQMLLGLEHLHASHLAHRDIKPANLLRMSDGRVVVADFGCADGCTAGFVAAGTTQFQPPECRRGSGSQLAVLPKGYDQRTQDMWSVGATLGTLWFARMPEVTRGGGVTAATAAGGNKSGSAGLAGAPNCSPTSAASLTPAGSRCGEGALQLASASATGPTTSSCAADDEDTAAAAPAPLSPSPSGSSTAAATGPAEPPPPLPAFLAAAGFASCGSTVGACGEPMSLELLDLLASLLRLRPSERATASQALQHAWLTSSSASSSTAASGLSAARQAARSDQTAGAGSPDVRPASSRQAEDLAPAALSHSPTPTPPRRQLEARSARSAGAMQPLASSASSPLKRLRTAEDRFLHFFSH</sequence>
<dbReference type="SUPFAM" id="SSF56112">
    <property type="entry name" value="Protein kinase-like (PK-like)"/>
    <property type="match status" value="1"/>
</dbReference>
<dbReference type="AlphaFoldDB" id="A0AAD3DPQ9"/>
<reference evidence="5 6" key="1">
    <citation type="journal article" date="2021" name="Sci. Rep.">
        <title>Genome sequencing of the multicellular alga Astrephomene provides insights into convergent evolution of germ-soma differentiation.</title>
        <authorList>
            <person name="Yamashita S."/>
            <person name="Yamamoto K."/>
            <person name="Matsuzaki R."/>
            <person name="Suzuki S."/>
            <person name="Yamaguchi H."/>
            <person name="Hirooka S."/>
            <person name="Minakuchi Y."/>
            <person name="Miyagishima S."/>
            <person name="Kawachi M."/>
            <person name="Toyoda A."/>
            <person name="Nozaki H."/>
        </authorList>
    </citation>
    <scope>NUCLEOTIDE SEQUENCE [LARGE SCALE GENOMIC DNA]</scope>
    <source>
        <strain evidence="5 6">NIES-4017</strain>
    </source>
</reference>